<feature type="domain" description="HTH marR-type" evidence="3">
    <location>
        <begin position="72"/>
        <end position="204"/>
    </location>
</feature>
<feature type="transmembrane region" description="Helical" evidence="2">
    <location>
        <begin position="93"/>
        <end position="113"/>
    </location>
</feature>
<name>A0A947D7U8_9HYPH</name>
<evidence type="ECO:0000256" key="2">
    <source>
        <dbReference type="SAM" id="Phobius"/>
    </source>
</evidence>
<feature type="compositionally biased region" description="Low complexity" evidence="1">
    <location>
        <begin position="54"/>
        <end position="63"/>
    </location>
</feature>
<dbReference type="InterPro" id="IPR039422">
    <property type="entry name" value="MarR/SlyA-like"/>
</dbReference>
<dbReference type="SUPFAM" id="SSF46785">
    <property type="entry name" value="Winged helix' DNA-binding domain"/>
    <property type="match status" value="1"/>
</dbReference>
<evidence type="ECO:0000313" key="4">
    <source>
        <dbReference type="EMBL" id="MBT9291131.1"/>
    </source>
</evidence>
<accession>A0A947D7U8</accession>
<dbReference type="PROSITE" id="PS50995">
    <property type="entry name" value="HTH_MARR_2"/>
    <property type="match status" value="1"/>
</dbReference>
<dbReference type="GO" id="GO:0006950">
    <property type="term" value="P:response to stress"/>
    <property type="evidence" value="ECO:0007669"/>
    <property type="project" value="TreeGrafter"/>
</dbReference>
<dbReference type="Gene3D" id="1.10.10.10">
    <property type="entry name" value="Winged helix-like DNA-binding domain superfamily/Winged helix DNA-binding domain"/>
    <property type="match status" value="1"/>
</dbReference>
<dbReference type="Proteomes" id="UP000766595">
    <property type="component" value="Unassembled WGS sequence"/>
</dbReference>
<gene>
    <name evidence="4" type="ORF">KL771_16820</name>
</gene>
<dbReference type="PANTHER" id="PTHR33164">
    <property type="entry name" value="TRANSCRIPTIONAL REGULATOR, MARR FAMILY"/>
    <property type="match status" value="1"/>
</dbReference>
<proteinExistence type="predicted"/>
<dbReference type="EMBL" id="JAHHZF010000008">
    <property type="protein sequence ID" value="MBT9291131.1"/>
    <property type="molecule type" value="Genomic_DNA"/>
</dbReference>
<keyword evidence="2" id="KW-0472">Membrane</keyword>
<dbReference type="AlphaFoldDB" id="A0A947D7U8"/>
<comment type="caution">
    <text evidence="4">The sequence shown here is derived from an EMBL/GenBank/DDBJ whole genome shotgun (WGS) entry which is preliminary data.</text>
</comment>
<dbReference type="GO" id="GO:0003700">
    <property type="term" value="F:DNA-binding transcription factor activity"/>
    <property type="evidence" value="ECO:0007669"/>
    <property type="project" value="InterPro"/>
</dbReference>
<keyword evidence="2" id="KW-0812">Transmembrane</keyword>
<reference evidence="4 5" key="1">
    <citation type="submission" date="2021-06" db="EMBL/GenBank/DDBJ databases">
        <authorList>
            <person name="Grouzdev D.S."/>
            <person name="Koziaeva V."/>
        </authorList>
    </citation>
    <scope>NUCLEOTIDE SEQUENCE [LARGE SCALE GENOMIC DNA]</scope>
    <source>
        <strain evidence="4 5">22</strain>
    </source>
</reference>
<dbReference type="Pfam" id="PF12802">
    <property type="entry name" value="MarR_2"/>
    <property type="match status" value="1"/>
</dbReference>
<keyword evidence="5" id="KW-1185">Reference proteome</keyword>
<evidence type="ECO:0000256" key="1">
    <source>
        <dbReference type="SAM" id="MobiDB-lite"/>
    </source>
</evidence>
<dbReference type="SMART" id="SM00347">
    <property type="entry name" value="HTH_MARR"/>
    <property type="match status" value="1"/>
</dbReference>
<feature type="region of interest" description="Disordered" evidence="1">
    <location>
        <begin position="1"/>
        <end position="67"/>
    </location>
</feature>
<organism evidence="4 5">
    <name type="scientific">Prosthecodimorpha staleyi</name>
    <dbReference type="NCBI Taxonomy" id="2840188"/>
    <lineage>
        <taxon>Bacteria</taxon>
        <taxon>Pseudomonadati</taxon>
        <taxon>Pseudomonadota</taxon>
        <taxon>Alphaproteobacteria</taxon>
        <taxon>Hyphomicrobiales</taxon>
        <taxon>Ancalomicrobiaceae</taxon>
        <taxon>Prosthecodimorpha</taxon>
    </lineage>
</organism>
<dbReference type="InterPro" id="IPR036388">
    <property type="entry name" value="WH-like_DNA-bd_sf"/>
</dbReference>
<sequence>MSKHDPDPARGTPSPDGLPPTPPHSDRPTLNLTAPNRPAAIRTEPDPPSPASRPSPTTAALPGAGEGARGAAGHLGYLLRQAAHVFRQRIDQALGAIGLTAPQFSVLTMLAAYPGHSNADLARLALLTPQTMSVIVANLAAAGLIVARPHPVHGRIRRLALTEAGRSALAAAKTRVYALETALLGGLPETDEAVIRRWLAGVAAGAGSGAGETSDPD</sequence>
<dbReference type="InterPro" id="IPR036390">
    <property type="entry name" value="WH_DNA-bd_sf"/>
</dbReference>
<keyword evidence="2" id="KW-1133">Transmembrane helix</keyword>
<protein>
    <submittedName>
        <fullName evidence="4">MarR family winged helix-turn-helix transcriptional regulator</fullName>
    </submittedName>
</protein>
<dbReference type="PANTHER" id="PTHR33164:SF43">
    <property type="entry name" value="HTH-TYPE TRANSCRIPTIONAL REPRESSOR YETL"/>
    <property type="match status" value="1"/>
</dbReference>
<dbReference type="InterPro" id="IPR000835">
    <property type="entry name" value="HTH_MarR-typ"/>
</dbReference>
<evidence type="ECO:0000313" key="5">
    <source>
        <dbReference type="Proteomes" id="UP000766595"/>
    </source>
</evidence>
<evidence type="ECO:0000259" key="3">
    <source>
        <dbReference type="PROSITE" id="PS50995"/>
    </source>
</evidence>
<feature type="transmembrane region" description="Helical" evidence="2">
    <location>
        <begin position="125"/>
        <end position="147"/>
    </location>
</feature>